<comment type="caution">
    <text evidence="1">The sequence shown here is derived from an EMBL/GenBank/DDBJ whole genome shotgun (WGS) entry which is preliminary data.</text>
</comment>
<gene>
    <name evidence="1" type="ORF">L1987_84921</name>
</gene>
<accession>A0ACB8XUK0</accession>
<dbReference type="Proteomes" id="UP001056120">
    <property type="component" value="Linkage Group LG29"/>
</dbReference>
<reference evidence="2" key="1">
    <citation type="journal article" date="2022" name="Mol. Ecol. Resour.">
        <title>The genomes of chicory, endive, great burdock and yacon provide insights into Asteraceae palaeo-polyploidization history and plant inulin production.</title>
        <authorList>
            <person name="Fan W."/>
            <person name="Wang S."/>
            <person name="Wang H."/>
            <person name="Wang A."/>
            <person name="Jiang F."/>
            <person name="Liu H."/>
            <person name="Zhao H."/>
            <person name="Xu D."/>
            <person name="Zhang Y."/>
        </authorList>
    </citation>
    <scope>NUCLEOTIDE SEQUENCE [LARGE SCALE GENOMIC DNA]</scope>
    <source>
        <strain evidence="2">cv. Yunnan</strain>
    </source>
</reference>
<sequence>MEGVPLALRDEDNYLKVTEIFGRSVDDGVFSWGNIDISSGYYLVLTKIGNRIEEEINLVWQNRVYPVWVSEVGDSWVPEFNDAQPALVDEERVHGHGGDSREKCASKEAAHVSSEAHRSPGGPSLMVDHLLEEPITYGPVSGMGLNSVLNSKKGREVQLEGLSAMASSGVNSLVSNSVLGDTGGNANPIFQEVEDIVRMGLGLGFK</sequence>
<organism evidence="1 2">
    <name type="scientific">Smallanthus sonchifolius</name>
    <dbReference type="NCBI Taxonomy" id="185202"/>
    <lineage>
        <taxon>Eukaryota</taxon>
        <taxon>Viridiplantae</taxon>
        <taxon>Streptophyta</taxon>
        <taxon>Embryophyta</taxon>
        <taxon>Tracheophyta</taxon>
        <taxon>Spermatophyta</taxon>
        <taxon>Magnoliopsida</taxon>
        <taxon>eudicotyledons</taxon>
        <taxon>Gunneridae</taxon>
        <taxon>Pentapetalae</taxon>
        <taxon>asterids</taxon>
        <taxon>campanulids</taxon>
        <taxon>Asterales</taxon>
        <taxon>Asteraceae</taxon>
        <taxon>Asteroideae</taxon>
        <taxon>Heliantheae alliance</taxon>
        <taxon>Millerieae</taxon>
        <taxon>Smallanthus</taxon>
    </lineage>
</organism>
<evidence type="ECO:0000313" key="1">
    <source>
        <dbReference type="EMBL" id="KAI3675332.1"/>
    </source>
</evidence>
<evidence type="ECO:0000313" key="2">
    <source>
        <dbReference type="Proteomes" id="UP001056120"/>
    </source>
</evidence>
<name>A0ACB8XUK0_9ASTR</name>
<proteinExistence type="predicted"/>
<keyword evidence="2" id="KW-1185">Reference proteome</keyword>
<protein>
    <submittedName>
        <fullName evidence="1">Uncharacterized protein</fullName>
    </submittedName>
</protein>
<dbReference type="EMBL" id="CM042046">
    <property type="protein sequence ID" value="KAI3675332.1"/>
    <property type="molecule type" value="Genomic_DNA"/>
</dbReference>
<reference evidence="1 2" key="2">
    <citation type="journal article" date="2022" name="Mol. Ecol. Resour.">
        <title>The genomes of chicory, endive, great burdock and yacon provide insights into Asteraceae paleo-polyploidization history and plant inulin production.</title>
        <authorList>
            <person name="Fan W."/>
            <person name="Wang S."/>
            <person name="Wang H."/>
            <person name="Wang A."/>
            <person name="Jiang F."/>
            <person name="Liu H."/>
            <person name="Zhao H."/>
            <person name="Xu D."/>
            <person name="Zhang Y."/>
        </authorList>
    </citation>
    <scope>NUCLEOTIDE SEQUENCE [LARGE SCALE GENOMIC DNA]</scope>
    <source>
        <strain evidence="2">cv. Yunnan</strain>
        <tissue evidence="1">Leaves</tissue>
    </source>
</reference>